<evidence type="ECO:0000313" key="1">
    <source>
        <dbReference type="EMBL" id="GFT24069.1"/>
    </source>
</evidence>
<dbReference type="PANTHER" id="PTHR46060">
    <property type="entry name" value="MARINER MOS1 TRANSPOSASE-LIKE PROTEIN"/>
    <property type="match status" value="1"/>
</dbReference>
<dbReference type="Proteomes" id="UP000887013">
    <property type="component" value="Unassembled WGS sequence"/>
</dbReference>
<dbReference type="AlphaFoldDB" id="A0A8X6NP36"/>
<gene>
    <name evidence="1" type="ORF">NPIL_50961</name>
</gene>
<dbReference type="EMBL" id="BMAW01106391">
    <property type="protein sequence ID" value="GFT24069.1"/>
    <property type="molecule type" value="Genomic_DNA"/>
</dbReference>
<keyword evidence="2" id="KW-1185">Reference proteome</keyword>
<dbReference type="Gene3D" id="3.30.420.10">
    <property type="entry name" value="Ribonuclease H-like superfamily/Ribonuclease H"/>
    <property type="match status" value="1"/>
</dbReference>
<dbReference type="GO" id="GO:0003676">
    <property type="term" value="F:nucleic acid binding"/>
    <property type="evidence" value="ECO:0007669"/>
    <property type="project" value="InterPro"/>
</dbReference>
<sequence>WQDNARPSTAHNTIKTINRLCYETQENPPYSPRLAPSHFSRFRPFEEALRDHGFDSEIEVTKAVQKRFHD</sequence>
<accession>A0A8X6NP36</accession>
<name>A0A8X6NP36_NEPPI</name>
<evidence type="ECO:0000313" key="2">
    <source>
        <dbReference type="Proteomes" id="UP000887013"/>
    </source>
</evidence>
<feature type="non-terminal residue" evidence="1">
    <location>
        <position position="1"/>
    </location>
</feature>
<protein>
    <submittedName>
        <fullName evidence="1">Uncharacterized protein</fullName>
    </submittedName>
</protein>
<organism evidence="1 2">
    <name type="scientific">Nephila pilipes</name>
    <name type="common">Giant wood spider</name>
    <name type="synonym">Nephila maculata</name>
    <dbReference type="NCBI Taxonomy" id="299642"/>
    <lineage>
        <taxon>Eukaryota</taxon>
        <taxon>Metazoa</taxon>
        <taxon>Ecdysozoa</taxon>
        <taxon>Arthropoda</taxon>
        <taxon>Chelicerata</taxon>
        <taxon>Arachnida</taxon>
        <taxon>Araneae</taxon>
        <taxon>Araneomorphae</taxon>
        <taxon>Entelegynae</taxon>
        <taxon>Araneoidea</taxon>
        <taxon>Nephilidae</taxon>
        <taxon>Nephila</taxon>
    </lineage>
</organism>
<proteinExistence type="predicted"/>
<dbReference type="PANTHER" id="PTHR46060:SF1">
    <property type="entry name" value="MARINER MOS1 TRANSPOSASE-LIKE PROTEIN"/>
    <property type="match status" value="1"/>
</dbReference>
<reference evidence="1" key="1">
    <citation type="submission" date="2020-08" db="EMBL/GenBank/DDBJ databases">
        <title>Multicomponent nature underlies the extraordinary mechanical properties of spider dragline silk.</title>
        <authorList>
            <person name="Kono N."/>
            <person name="Nakamura H."/>
            <person name="Mori M."/>
            <person name="Yoshida Y."/>
            <person name="Ohtoshi R."/>
            <person name="Malay A.D."/>
            <person name="Moran D.A.P."/>
            <person name="Tomita M."/>
            <person name="Numata K."/>
            <person name="Arakawa K."/>
        </authorList>
    </citation>
    <scope>NUCLEOTIDE SEQUENCE</scope>
</reference>
<comment type="caution">
    <text evidence="1">The sequence shown here is derived from an EMBL/GenBank/DDBJ whole genome shotgun (WGS) entry which is preliminary data.</text>
</comment>
<dbReference type="InterPro" id="IPR052709">
    <property type="entry name" value="Transposase-MT_Hybrid"/>
</dbReference>
<dbReference type="InterPro" id="IPR036397">
    <property type="entry name" value="RNaseH_sf"/>
</dbReference>